<feature type="compositionally biased region" description="Low complexity" evidence="1">
    <location>
        <begin position="443"/>
        <end position="456"/>
    </location>
</feature>
<accession>S8DJ21</accession>
<evidence type="ECO:0000256" key="1">
    <source>
        <dbReference type="SAM" id="MobiDB-lite"/>
    </source>
</evidence>
<feature type="region of interest" description="Disordered" evidence="1">
    <location>
        <begin position="142"/>
        <end position="493"/>
    </location>
</feature>
<feature type="compositionally biased region" description="Low complexity" evidence="1">
    <location>
        <begin position="389"/>
        <end position="410"/>
    </location>
</feature>
<evidence type="ECO:0000313" key="3">
    <source>
        <dbReference type="Proteomes" id="UP000015241"/>
    </source>
</evidence>
<feature type="compositionally biased region" description="Basic and acidic residues" evidence="1">
    <location>
        <begin position="348"/>
        <end position="357"/>
    </location>
</feature>
<dbReference type="STRING" id="743788.S8DJ21"/>
<dbReference type="HOGENOM" id="CLU_334005_0_0_1"/>
<dbReference type="InParanoid" id="S8DJ21"/>
<organism evidence="2 3">
    <name type="scientific">Fomitopsis schrenkii</name>
    <name type="common">Brown rot fungus</name>
    <dbReference type="NCBI Taxonomy" id="2126942"/>
    <lineage>
        <taxon>Eukaryota</taxon>
        <taxon>Fungi</taxon>
        <taxon>Dikarya</taxon>
        <taxon>Basidiomycota</taxon>
        <taxon>Agaricomycotina</taxon>
        <taxon>Agaricomycetes</taxon>
        <taxon>Polyporales</taxon>
        <taxon>Fomitopsis</taxon>
    </lineage>
</organism>
<dbReference type="eggNOG" id="ENOG502R15T">
    <property type="taxonomic scope" value="Eukaryota"/>
</dbReference>
<feature type="compositionally biased region" description="Low complexity" evidence="1">
    <location>
        <begin position="20"/>
        <end position="34"/>
    </location>
</feature>
<proteinExistence type="predicted"/>
<feature type="compositionally biased region" description="Basic and acidic residues" evidence="1">
    <location>
        <begin position="802"/>
        <end position="840"/>
    </location>
</feature>
<dbReference type="OrthoDB" id="2815139at2759"/>
<feature type="compositionally biased region" description="Basic and acidic residues" evidence="1">
    <location>
        <begin position="238"/>
        <end position="253"/>
    </location>
</feature>
<evidence type="ECO:0000313" key="2">
    <source>
        <dbReference type="EMBL" id="EPS92842.1"/>
    </source>
</evidence>
<dbReference type="EMBL" id="KE504334">
    <property type="protein sequence ID" value="EPS92842.1"/>
    <property type="molecule type" value="Genomic_DNA"/>
</dbReference>
<dbReference type="Proteomes" id="UP000015241">
    <property type="component" value="Unassembled WGS sequence"/>
</dbReference>
<feature type="region of interest" description="Disordered" evidence="1">
    <location>
        <begin position="797"/>
        <end position="855"/>
    </location>
</feature>
<gene>
    <name evidence="2" type="ORF">FOMPIDRAFT_1056513</name>
</gene>
<reference evidence="2 3" key="1">
    <citation type="journal article" date="2012" name="Science">
        <title>The Paleozoic origin of enzymatic lignin decomposition reconstructed from 31 fungal genomes.</title>
        <authorList>
            <person name="Floudas D."/>
            <person name="Binder M."/>
            <person name="Riley R."/>
            <person name="Barry K."/>
            <person name="Blanchette R.A."/>
            <person name="Henrissat B."/>
            <person name="Martinez A.T."/>
            <person name="Otillar R."/>
            <person name="Spatafora J.W."/>
            <person name="Yadav J.S."/>
            <person name="Aerts A."/>
            <person name="Benoit I."/>
            <person name="Boyd A."/>
            <person name="Carlson A."/>
            <person name="Copeland A."/>
            <person name="Coutinho P.M."/>
            <person name="de Vries R.P."/>
            <person name="Ferreira P."/>
            <person name="Findley K."/>
            <person name="Foster B."/>
            <person name="Gaskell J."/>
            <person name="Glotzer D."/>
            <person name="Gorecki P."/>
            <person name="Heitman J."/>
            <person name="Hesse C."/>
            <person name="Hori C."/>
            <person name="Igarashi K."/>
            <person name="Jurgens J.A."/>
            <person name="Kallen N."/>
            <person name="Kersten P."/>
            <person name="Kohler A."/>
            <person name="Kuees U."/>
            <person name="Kumar T.K.A."/>
            <person name="Kuo A."/>
            <person name="LaButti K."/>
            <person name="Larrondo L.F."/>
            <person name="Lindquist E."/>
            <person name="Ling A."/>
            <person name="Lombard V."/>
            <person name="Lucas S."/>
            <person name="Lundell T."/>
            <person name="Martin R."/>
            <person name="McLaughlin D.J."/>
            <person name="Morgenstern I."/>
            <person name="Morin E."/>
            <person name="Murat C."/>
            <person name="Nagy L.G."/>
            <person name="Nolan M."/>
            <person name="Ohm R.A."/>
            <person name="Patyshakuliyeva A."/>
            <person name="Rokas A."/>
            <person name="Ruiz-Duenas F.J."/>
            <person name="Sabat G."/>
            <person name="Salamov A."/>
            <person name="Samejima M."/>
            <person name="Schmutz J."/>
            <person name="Slot J.C."/>
            <person name="St John F."/>
            <person name="Stenlid J."/>
            <person name="Sun H."/>
            <person name="Sun S."/>
            <person name="Syed K."/>
            <person name="Tsang A."/>
            <person name="Wiebenga A."/>
            <person name="Young D."/>
            <person name="Pisabarro A."/>
            <person name="Eastwood D.C."/>
            <person name="Martin F."/>
            <person name="Cullen D."/>
            <person name="Grigoriev I.V."/>
            <person name="Hibbett D.S."/>
        </authorList>
    </citation>
    <scope>NUCLEOTIDE SEQUENCE</scope>
    <source>
        <strain evidence="3">FP-58527</strain>
    </source>
</reference>
<sequence length="855" mass="91923">MSDNIPSNVTPPLDDQALNTPTVATQATTAADMAGGPAQMETERREAEVAAITAAVRPGSPSYAEITAGRRSPSPPPPMPPVEGATLSDSQPEIPRVAEQAAQDKERSEPSLDEPSTGLTSGSGRKLRSAVTRGSLMAACDVKGSASAQAAMTPAGEAGKKPKPRRKRAATTSTKTKPAPEDQTTTAAEAPLEELMQSEPRKPQGTGGEAPQPDLKEQTGAVSHWPTPQEASDIFGSQRDKEGQSERQPTARDGKKKQARAAAPIAGKDSKRKATKAAKINKAAMGPPPAGSNTDTDTAAQALTELGPQPLRPHFVRASTLPRQEEAMTESTKRDTNQPTQESQGGHARPETPEHMKGLYADPIDEPNERMAVDEPSPPAHDAMREVQAASRPPVASSGSAAGSTGRRSPTANPPMRPTRRPTPMPRFSRFTTTATPANTKASSSRRPSVAPASVSLRLVVRPTKDDDDVIFDNANSSPPPAPPPGPQRAGTISCARPPAFIATRRPRTGWRDIAQRNFTSRNEGQCPRQAAAWAADPRNAILLHLPGHGAQDPGTEDRIAHAQGVFRDRLGVNLDNVDFIPAIPAAAGSRGSNTAPYYIAVFGLPEDVIDHIVAEGWVSTPEGTFRAEPMHAPPPRFQGVFMHPRRFGSVTEAGIEARIRRTIQDGGRNEEEVRTYIANDIADDGRWSHVDEDTVFNHLVRSIHVHVIPYQVRGGASEPLALVYIESPTADSNEWEAFRAFIMNLVYGDDLTGHPTPFTGTMWCSICHSHDHPTGLCDLPAVPGWNGPTQDYFTLKGSAVRRQERRPAGKDHQGKRHDEDKDDRRDGQDKRRRDYDGKGKRGGGASGSSTRRFT</sequence>
<feature type="compositionally biased region" description="Pro residues" evidence="1">
    <location>
        <begin position="478"/>
        <end position="487"/>
    </location>
</feature>
<keyword evidence="3" id="KW-1185">Reference proteome</keyword>
<feature type="compositionally biased region" description="Basic and acidic residues" evidence="1">
    <location>
        <begin position="323"/>
        <end position="336"/>
    </location>
</feature>
<feature type="region of interest" description="Disordered" evidence="1">
    <location>
        <begin position="1"/>
        <end position="130"/>
    </location>
</feature>
<protein>
    <submittedName>
        <fullName evidence="2">Uncharacterized protein</fullName>
    </submittedName>
</protein>
<feature type="compositionally biased region" description="Polar residues" evidence="1">
    <location>
        <begin position="291"/>
        <end position="301"/>
    </location>
</feature>
<feature type="compositionally biased region" description="Polar residues" evidence="1">
    <location>
        <begin position="1"/>
        <end position="10"/>
    </location>
</feature>
<feature type="compositionally biased region" description="Pro residues" evidence="1">
    <location>
        <begin position="412"/>
        <end position="425"/>
    </location>
</feature>
<dbReference type="AlphaFoldDB" id="S8DJ21"/>
<name>S8DJ21_FOMSC</name>